<name>A0ABS6S1E9_9BACT</name>
<reference evidence="1 2" key="1">
    <citation type="journal article" date="2020" name="J Geophys Res Biogeosci">
        <title>Magnetotaxis as an Adaptation to Enable Bacterial Shuttling of Microbial Sulfur and Sulfur Cycling Across Aquatic Oxic#Anoxic Interfaces.</title>
        <authorList>
            <person name="Li J."/>
            <person name="Liu P."/>
            <person name="Wang J."/>
            <person name="Roberts A.P."/>
            <person name="Pan Y."/>
        </authorList>
    </citation>
    <scope>NUCLEOTIDE SEQUENCE [LARGE SCALE GENOMIC DNA]</scope>
    <source>
        <strain evidence="1 2">MYR-1_YQ</strain>
    </source>
</reference>
<dbReference type="RefSeq" id="WP_218253290.1">
    <property type="nucleotide sequence ID" value="NZ_JABXWD010000312.1"/>
</dbReference>
<keyword evidence="2" id="KW-1185">Reference proteome</keyword>
<evidence type="ECO:0000313" key="2">
    <source>
        <dbReference type="Proteomes" id="UP001196980"/>
    </source>
</evidence>
<sequence length="389" mass="44564">MSKLLLPLGEGEMQSTNGRLVFIAKSLAARGHSIDVITYSKSVFNFAGDVLKDHKNIRAIHVGSQPLNYYHIPSLVNTFIKLTYDMHLPQTDLKLYKVTAFDDFRGHISSFTYPAIDLSAYDMVLLPIPSIEIPPLNDCDIFYSTVCFYAKDKKIPIIGLQVFPVIQTPPIFFRVVDYLIIKEEYEREFLEGYGFDTTRAFVLNYDSEAYFADTVEDKYLDFLLEPIVEVPKEELAILVINHPRLRFCIREIIEVVGALNIPKTLFLLKRKFVIRELSEDDIIRDLFMDTIKRVKGRSFIMESDAKSNLLMISDVIISPSYLSTLGFASKYNKLSIVYNPLNDKEVFQKGVTFINDKETLKRAVLQGYENKRSVTSVSDIVAMVGKRRL</sequence>
<proteinExistence type="predicted"/>
<accession>A0ABS6S1E9</accession>
<organism evidence="1 2">
    <name type="scientific">Candidatus Magnetobacterium casense</name>
    <dbReference type="NCBI Taxonomy" id="1455061"/>
    <lineage>
        <taxon>Bacteria</taxon>
        <taxon>Pseudomonadati</taxon>
        <taxon>Nitrospirota</taxon>
        <taxon>Thermodesulfovibrionia</taxon>
        <taxon>Thermodesulfovibrionales</taxon>
        <taxon>Candidatus Magnetobacteriaceae</taxon>
        <taxon>Candidatus Magnetobacterium</taxon>
    </lineage>
</organism>
<protein>
    <submittedName>
        <fullName evidence="1">Uncharacterized protein</fullName>
    </submittedName>
</protein>
<evidence type="ECO:0000313" key="1">
    <source>
        <dbReference type="EMBL" id="MBV6342676.1"/>
    </source>
</evidence>
<dbReference type="Proteomes" id="UP001196980">
    <property type="component" value="Unassembled WGS sequence"/>
</dbReference>
<comment type="caution">
    <text evidence="1">The sequence shown here is derived from an EMBL/GenBank/DDBJ whole genome shotgun (WGS) entry which is preliminary data.</text>
</comment>
<gene>
    <name evidence="1" type="ORF">HWQ67_13895</name>
</gene>
<dbReference type="EMBL" id="JABXWD010000312">
    <property type="protein sequence ID" value="MBV6342676.1"/>
    <property type="molecule type" value="Genomic_DNA"/>
</dbReference>